<evidence type="ECO:0000256" key="5">
    <source>
        <dbReference type="SAM" id="MobiDB-lite"/>
    </source>
</evidence>
<dbReference type="GO" id="GO:0005912">
    <property type="term" value="C:adherens junction"/>
    <property type="evidence" value="ECO:0007669"/>
    <property type="project" value="TreeGrafter"/>
</dbReference>
<dbReference type="PANTHER" id="PTHR24214">
    <property type="entry name" value="PDZ AND LIM DOMAIN PROTEIN ZASP"/>
    <property type="match status" value="1"/>
</dbReference>
<dbReference type="FunFam" id="2.10.110.10:FF:000069">
    <property type="entry name" value="Uncharacterized protein, isoform Z"/>
    <property type="match status" value="1"/>
</dbReference>
<name>A0AAF3J4N0_9BILA</name>
<dbReference type="GO" id="GO:0031941">
    <property type="term" value="C:filamentous actin"/>
    <property type="evidence" value="ECO:0007669"/>
    <property type="project" value="TreeGrafter"/>
</dbReference>
<dbReference type="CDD" id="cd09461">
    <property type="entry name" value="LIM3_Enigma_like_1"/>
    <property type="match status" value="1"/>
</dbReference>
<dbReference type="GO" id="GO:0051371">
    <property type="term" value="F:muscle alpha-actinin binding"/>
    <property type="evidence" value="ECO:0007669"/>
    <property type="project" value="TreeGrafter"/>
</dbReference>
<sequence>MPIFPPTFRGSRKEIPDLLIPNDSKIPVPQEVYEFLSKHGFKHSEELPSPFVFSNKSVTTSHGVTENGERFTQQHYTVNTHEWNGSGGGASRVWRPEITQNTEMHKFQDSTHQMPYKVSLEHNNSSIPPKGFNNAAMPFNTDPRVKHLQYNSPMNLYSNTAAAEQYAQQTQGIVQNDSSLGRARSDQPSYMRSETLKVLKEHEQNGHSSHPNPQGLPVCYVCTKPILGLMAQAAGHQLHGDCLACATCGTSLKNIGHHYIDGKFYCDIHQRLKRATSTGPADPNLMARIPPTAAQPTRPSEPPRGAYQPDGINRRPLSVSPNPGQWSSTQQSLNVSVSNPRTQGVISPANRGVPSSQMYGNDLNRGGSRAPQDYRPSPTLAPPSGAPPPPPSSQPPIDPSMVHNVHLHVPSSLRAAVSPRRRARLPREWPPSRGQVKTTPFWNTELHQPACIQVPSKPHTVSLHDAVFEMDTDPEERKESPRRMTILERSPSGTTFKSSPKIINRPSSVQFEPISSQPELLKAVQVQVKEVAKLDVPPLSTSTPRIETEPAKAMIKTDAITSDQKKPGRKDPRRLTAIYTPNLEETPIEIEVNDEEKVVMRPEKTQTVTVELDGRRASTVQQRYSYNVAEEQKVNRPVELASLPPLMKGKQVVTPQGSPFSTLTRQKDPRSIEERNQQLLQRTPSPKGTLTRRTPSPVLNISIQPLPTRNEEDQTMKSVSTLRKAYEQQPTQIRQSPVMGIQSLGKRTPSPGLKKVIEKKNFIREDSRTSQNEFEGNQWAKVSEVVDESDIMTDTSRRSDESTNAAASELSDVAEAVKYQPLNQYDVDEKDTDVTDIDSDEEKERWMREELELARKEELVNQMIHWEKPIVYRRESPIAIRDENANWDDPSERDTLSMVSESDEWRKKAMELLDDDTQFDRDMQLVAKLHQQLEECRGMDEGDRQKAIYCMKRHKKTLASDQRLAKLLDSAIHFVAHLEEPQRLQWTKDMVGVENYEEPMKREQRMSRQGSREKSGPGSTPYPPERKNFGQVQVHPMNPVILQEEKEILDELGRLDLRNREKEGQETIVKSESLKRGPIIPEIDYPMDSPIFARKNYETLPIRTEQLSNVLEELNNIMKPRSSDFISRKLKSVQRKETQEKVNSYASNRQNQQQQQTTRTTDSHTLLNQPAQGGKVPFCEACKQQIRGAFVLAQGLSWCPEHFICANASCGRRLLECGFVEENGQKFCENCFENNIAPRCAKCARPIVSDCLNALQKKWHPQCFTCAHCSKPFGNSAFYLEQGLPYCENDWNRLFTTKCYQCTYPIEAGDRWVEALGHAYHSNCFNCTRCNVNLEGESFYAKNGEPFCKLHA</sequence>
<feature type="compositionally biased region" description="Polar residues" evidence="5">
    <location>
        <begin position="677"/>
        <end position="696"/>
    </location>
</feature>
<feature type="compositionally biased region" description="Basic and acidic residues" evidence="5">
    <location>
        <begin position="665"/>
        <end position="676"/>
    </location>
</feature>
<feature type="compositionally biased region" description="Polar residues" evidence="5">
    <location>
        <begin position="319"/>
        <end position="345"/>
    </location>
</feature>
<feature type="domain" description="LIM zinc-binding" evidence="6">
    <location>
        <begin position="1238"/>
        <end position="1297"/>
    </location>
</feature>
<dbReference type="FunFam" id="2.10.110.10:FF:000020">
    <property type="entry name" value="PDZ and LIM domain protein 5"/>
    <property type="match status" value="1"/>
</dbReference>
<feature type="compositionally biased region" description="Polar residues" evidence="5">
    <location>
        <begin position="653"/>
        <end position="664"/>
    </location>
</feature>
<feature type="region of interest" description="Disordered" evidence="5">
    <location>
        <begin position="1137"/>
        <end position="1167"/>
    </location>
</feature>
<keyword evidence="1 4" id="KW-0479">Metal-binding</keyword>
<reference evidence="8" key="1">
    <citation type="submission" date="2024-02" db="UniProtKB">
        <authorList>
            <consortium name="WormBaseParasite"/>
        </authorList>
    </citation>
    <scope>IDENTIFICATION</scope>
</reference>
<dbReference type="GO" id="GO:0061061">
    <property type="term" value="P:muscle structure development"/>
    <property type="evidence" value="ECO:0007669"/>
    <property type="project" value="TreeGrafter"/>
</dbReference>
<dbReference type="GO" id="GO:0046872">
    <property type="term" value="F:metal ion binding"/>
    <property type="evidence" value="ECO:0007669"/>
    <property type="project" value="UniProtKB-KW"/>
</dbReference>
<feature type="domain" description="LIM zinc-binding" evidence="6">
    <location>
        <begin position="1298"/>
        <end position="1352"/>
    </location>
</feature>
<feature type="region of interest" description="Disordered" evidence="5">
    <location>
        <begin position="649"/>
        <end position="696"/>
    </location>
</feature>
<accession>A0AAF3J4N0</accession>
<dbReference type="GO" id="GO:0030018">
    <property type="term" value="C:Z disc"/>
    <property type="evidence" value="ECO:0007669"/>
    <property type="project" value="TreeGrafter"/>
</dbReference>
<dbReference type="FunFam" id="2.10.110.10:FF:000060">
    <property type="entry name" value="Uncharacterized protein, isoform Z"/>
    <property type="match status" value="1"/>
</dbReference>
<evidence type="ECO:0000256" key="1">
    <source>
        <dbReference type="ARBA" id="ARBA00022723"/>
    </source>
</evidence>
<evidence type="ECO:0000313" key="8">
    <source>
        <dbReference type="WBParaSite" id="MBELARI_LOCUS15928"/>
    </source>
</evidence>
<keyword evidence="7" id="KW-1185">Reference proteome</keyword>
<dbReference type="InterPro" id="IPR050604">
    <property type="entry name" value="PDZ-LIM_domain"/>
</dbReference>
<dbReference type="Gene3D" id="2.10.110.10">
    <property type="entry name" value="Cysteine Rich Protein"/>
    <property type="match status" value="4"/>
</dbReference>
<keyword evidence="2 4" id="KW-0862">Zinc</keyword>
<dbReference type="PANTHER" id="PTHR24214:SF38">
    <property type="entry name" value="PDZ AND LIM DOMAIN PROTEIN ZASP-RELATED"/>
    <property type="match status" value="1"/>
</dbReference>
<feature type="compositionally biased region" description="Basic and acidic residues" evidence="5">
    <location>
        <begin position="998"/>
        <end position="1015"/>
    </location>
</feature>
<dbReference type="Proteomes" id="UP000887575">
    <property type="component" value="Unassembled WGS sequence"/>
</dbReference>
<proteinExistence type="predicted"/>
<evidence type="ECO:0000256" key="2">
    <source>
        <dbReference type="ARBA" id="ARBA00022833"/>
    </source>
</evidence>
<dbReference type="GO" id="GO:0001725">
    <property type="term" value="C:stress fiber"/>
    <property type="evidence" value="ECO:0007669"/>
    <property type="project" value="TreeGrafter"/>
</dbReference>
<dbReference type="WBParaSite" id="MBELARI_LOCUS15928">
    <property type="protein sequence ID" value="MBELARI_LOCUS15928"/>
    <property type="gene ID" value="MBELARI_LOCUS15928"/>
</dbReference>
<keyword evidence="3 4" id="KW-0440">LIM domain</keyword>
<evidence type="ECO:0000256" key="4">
    <source>
        <dbReference type="PROSITE-ProRule" id="PRU00125"/>
    </source>
</evidence>
<feature type="compositionally biased region" description="Pro residues" evidence="5">
    <location>
        <begin position="379"/>
        <end position="398"/>
    </location>
</feature>
<feature type="region of interest" description="Disordered" evidence="5">
    <location>
        <begin position="277"/>
        <end position="434"/>
    </location>
</feature>
<dbReference type="CDD" id="cd08368">
    <property type="entry name" value="LIM"/>
    <property type="match status" value="1"/>
</dbReference>
<evidence type="ECO:0000259" key="6">
    <source>
        <dbReference type="PROSITE" id="PS50023"/>
    </source>
</evidence>
<dbReference type="InterPro" id="IPR001781">
    <property type="entry name" value="Znf_LIM"/>
</dbReference>
<evidence type="ECO:0000256" key="3">
    <source>
        <dbReference type="ARBA" id="ARBA00023038"/>
    </source>
</evidence>
<dbReference type="Pfam" id="PF00412">
    <property type="entry name" value="LIM"/>
    <property type="match status" value="4"/>
</dbReference>
<dbReference type="GO" id="GO:0030036">
    <property type="term" value="P:actin cytoskeleton organization"/>
    <property type="evidence" value="ECO:0007669"/>
    <property type="project" value="TreeGrafter"/>
</dbReference>
<protein>
    <recommendedName>
        <fullName evidence="6">LIM zinc-binding domain-containing protein</fullName>
    </recommendedName>
</protein>
<dbReference type="SMART" id="SM00132">
    <property type="entry name" value="LIM"/>
    <property type="match status" value="4"/>
</dbReference>
<dbReference type="CDD" id="cd09455">
    <property type="entry name" value="LIM1_Enigma_like_1"/>
    <property type="match status" value="1"/>
</dbReference>
<dbReference type="InterPro" id="IPR006643">
    <property type="entry name" value="Zasp-like_motif"/>
</dbReference>
<organism evidence="7 8">
    <name type="scientific">Mesorhabditis belari</name>
    <dbReference type="NCBI Taxonomy" id="2138241"/>
    <lineage>
        <taxon>Eukaryota</taxon>
        <taxon>Metazoa</taxon>
        <taxon>Ecdysozoa</taxon>
        <taxon>Nematoda</taxon>
        <taxon>Chromadorea</taxon>
        <taxon>Rhabditida</taxon>
        <taxon>Rhabditina</taxon>
        <taxon>Rhabditomorpha</taxon>
        <taxon>Rhabditoidea</taxon>
        <taxon>Rhabditidae</taxon>
        <taxon>Mesorhabditinae</taxon>
        <taxon>Mesorhabditis</taxon>
    </lineage>
</organism>
<dbReference type="SUPFAM" id="SSF57716">
    <property type="entry name" value="Glucocorticoid receptor-like (DNA-binding domain)"/>
    <property type="match status" value="3"/>
</dbReference>
<feature type="compositionally biased region" description="Low complexity" evidence="5">
    <location>
        <begin position="1148"/>
        <end position="1160"/>
    </location>
</feature>
<evidence type="ECO:0000313" key="7">
    <source>
        <dbReference type="Proteomes" id="UP000887575"/>
    </source>
</evidence>
<dbReference type="PROSITE" id="PS00478">
    <property type="entry name" value="LIM_DOMAIN_1"/>
    <property type="match status" value="1"/>
</dbReference>
<dbReference type="GO" id="GO:0003779">
    <property type="term" value="F:actin binding"/>
    <property type="evidence" value="ECO:0007669"/>
    <property type="project" value="TreeGrafter"/>
</dbReference>
<feature type="region of interest" description="Disordered" evidence="5">
    <location>
        <begin position="997"/>
        <end position="1030"/>
    </location>
</feature>
<feature type="domain" description="LIM zinc-binding" evidence="6">
    <location>
        <begin position="217"/>
        <end position="276"/>
    </location>
</feature>
<dbReference type="PROSITE" id="PS50023">
    <property type="entry name" value="LIM_DOMAIN_2"/>
    <property type="match status" value="3"/>
</dbReference>
<dbReference type="SMART" id="SM00735">
    <property type="entry name" value="ZM"/>
    <property type="match status" value="1"/>
</dbReference>